<sequence>MATKFENATTWLQGVISGYQKQVNDFSAVPNPDANKIKACKERLELCQYILDFMVKTKQQNDVMAAKSSSQNTAVKPQNAPQSISAHSASNTIGKEQLEQLELVLGLDATISFCRAALILELPEFGSKEALLGTLKDFATKRS</sequence>
<evidence type="ECO:0000313" key="2">
    <source>
        <dbReference type="EMBL" id="DAE31289.1"/>
    </source>
</evidence>
<protein>
    <submittedName>
        <fullName evidence="2">Uncharacterized protein</fullName>
    </submittedName>
</protein>
<name>A0A8S5RJK3_9VIRU</name>
<feature type="region of interest" description="Disordered" evidence="1">
    <location>
        <begin position="65"/>
        <end position="89"/>
    </location>
</feature>
<accession>A0A8S5RJK3</accession>
<dbReference type="EMBL" id="BK059106">
    <property type="protein sequence ID" value="DAE31289.1"/>
    <property type="molecule type" value="Genomic_DNA"/>
</dbReference>
<evidence type="ECO:0000256" key="1">
    <source>
        <dbReference type="SAM" id="MobiDB-lite"/>
    </source>
</evidence>
<reference evidence="2" key="1">
    <citation type="journal article" date="2021" name="Proc. Natl. Acad. Sci. U.S.A.">
        <title>A Catalog of Tens of Thousands of Viruses from Human Metagenomes Reveals Hidden Associations with Chronic Diseases.</title>
        <authorList>
            <person name="Tisza M.J."/>
            <person name="Buck C.B."/>
        </authorList>
    </citation>
    <scope>NUCLEOTIDE SEQUENCE</scope>
    <source>
        <strain evidence="2">CtHG14</strain>
    </source>
</reference>
<proteinExistence type="predicted"/>
<organism evidence="2">
    <name type="scientific">virus sp. ctHG14</name>
    <dbReference type="NCBI Taxonomy" id="2827626"/>
    <lineage>
        <taxon>Viruses</taxon>
    </lineage>
</organism>